<evidence type="ECO:0000256" key="1">
    <source>
        <dbReference type="ARBA" id="ARBA00022801"/>
    </source>
</evidence>
<dbReference type="PANTHER" id="PTHR48081:SF8">
    <property type="entry name" value="ALPHA_BETA HYDROLASE FOLD-3 DOMAIN-CONTAINING PROTEIN-RELATED"/>
    <property type="match status" value="1"/>
</dbReference>
<reference evidence="3 4" key="1">
    <citation type="submission" date="2018-08" db="EMBL/GenBank/DDBJ databases">
        <title>A genome reference for cultivated species of the human gut microbiota.</title>
        <authorList>
            <person name="Zou Y."/>
            <person name="Xue W."/>
            <person name="Luo G."/>
        </authorList>
    </citation>
    <scope>NUCLEOTIDE SEQUENCE [LARGE SCALE GENOMIC DNA]</scope>
    <source>
        <strain evidence="3 4">AF37-4</strain>
    </source>
</reference>
<dbReference type="PANTHER" id="PTHR48081">
    <property type="entry name" value="AB HYDROLASE SUPERFAMILY PROTEIN C4A8.06C"/>
    <property type="match status" value="1"/>
</dbReference>
<dbReference type="Proteomes" id="UP000283314">
    <property type="component" value="Unassembled WGS sequence"/>
</dbReference>
<dbReference type="RefSeq" id="WP_118379887.1">
    <property type="nucleotide sequence ID" value="NZ_CABJDQ010000006.1"/>
</dbReference>
<proteinExistence type="predicted"/>
<sequence length="367" mass="41896">MKRYSDELVKKLGEEKEIIQSYGTEVILKKSPVDGRKGYMDPYEIKALENQQEHVGEEKCNEISLEKLAQRMRDSMGYPNLNLNETEIITKCESLVLEKNNVEIWRYYKRRTEKKERPALVMIHGGGWIGGSVSVLENYCKLVAERADAVVFSIEYNKGPEKPFPNAQNDCFNCLKHIYENYEKYGIDKNRIAVGGDSAGGNLALSTAIKARNSGLNWIKALVLAYPCTVKCDATMDGYVWSEDVYDFSEEQGDMEKKLINLGHMVKYGEDPIELMTMKNPQDVYNPIYSPMMDPDKSNMPYTLMISCEYDGLRQQDEFYVMQLRKAGNKAKCIRYGGISHAIIDRLGHVPQAEDIVNETVNIINEL</sequence>
<dbReference type="InterPro" id="IPR050300">
    <property type="entry name" value="GDXG_lipolytic_enzyme"/>
</dbReference>
<dbReference type="InterPro" id="IPR013094">
    <property type="entry name" value="AB_hydrolase_3"/>
</dbReference>
<name>A0A415L7C2_9FIRM</name>
<evidence type="ECO:0000313" key="4">
    <source>
        <dbReference type="Proteomes" id="UP000283314"/>
    </source>
</evidence>
<dbReference type="EMBL" id="QROT01000006">
    <property type="protein sequence ID" value="RHL44482.1"/>
    <property type="molecule type" value="Genomic_DNA"/>
</dbReference>
<dbReference type="GO" id="GO:0016787">
    <property type="term" value="F:hydrolase activity"/>
    <property type="evidence" value="ECO:0007669"/>
    <property type="project" value="UniProtKB-KW"/>
</dbReference>
<evidence type="ECO:0000313" key="3">
    <source>
        <dbReference type="EMBL" id="RHL44482.1"/>
    </source>
</evidence>
<protein>
    <submittedName>
        <fullName evidence="3">Alpha/beta hydrolase</fullName>
    </submittedName>
</protein>
<keyword evidence="1 3" id="KW-0378">Hydrolase</keyword>
<gene>
    <name evidence="3" type="ORF">DW018_08105</name>
</gene>
<dbReference type="Pfam" id="PF07859">
    <property type="entry name" value="Abhydrolase_3"/>
    <property type="match status" value="1"/>
</dbReference>
<evidence type="ECO:0000259" key="2">
    <source>
        <dbReference type="Pfam" id="PF07859"/>
    </source>
</evidence>
<feature type="domain" description="Alpha/beta hydrolase fold-3" evidence="2">
    <location>
        <begin position="120"/>
        <end position="343"/>
    </location>
</feature>
<dbReference type="Gene3D" id="3.40.50.1820">
    <property type="entry name" value="alpha/beta hydrolase"/>
    <property type="match status" value="1"/>
</dbReference>
<comment type="caution">
    <text evidence="3">The sequence shown here is derived from an EMBL/GenBank/DDBJ whole genome shotgun (WGS) entry which is preliminary data.</text>
</comment>
<dbReference type="AlphaFoldDB" id="A0A415L7C2"/>
<accession>A0A415L7C2</accession>
<dbReference type="InterPro" id="IPR029058">
    <property type="entry name" value="AB_hydrolase_fold"/>
</dbReference>
<dbReference type="GeneID" id="66467204"/>
<organism evidence="3 4">
    <name type="scientific">Eubacterium ventriosum</name>
    <dbReference type="NCBI Taxonomy" id="39496"/>
    <lineage>
        <taxon>Bacteria</taxon>
        <taxon>Bacillati</taxon>
        <taxon>Bacillota</taxon>
        <taxon>Clostridia</taxon>
        <taxon>Eubacteriales</taxon>
        <taxon>Eubacteriaceae</taxon>
        <taxon>Eubacterium</taxon>
    </lineage>
</organism>
<dbReference type="SUPFAM" id="SSF53474">
    <property type="entry name" value="alpha/beta-Hydrolases"/>
    <property type="match status" value="1"/>
</dbReference>